<organism evidence="1">
    <name type="scientific">uncultured Rubrobacteraceae bacterium</name>
    <dbReference type="NCBI Taxonomy" id="349277"/>
    <lineage>
        <taxon>Bacteria</taxon>
        <taxon>Bacillati</taxon>
        <taxon>Actinomycetota</taxon>
        <taxon>Rubrobacteria</taxon>
        <taxon>Rubrobacterales</taxon>
        <taxon>Rubrobacteraceae</taxon>
        <taxon>environmental samples</taxon>
    </lineage>
</organism>
<gene>
    <name evidence="1" type="ORF">AVDCRST_MAG55-3217</name>
</gene>
<sequence>MVRIDYTHRPDAQRHAGAYEAHASLIEVLAQFRYPISGASGLAGGVRRCPEVACRVFCRADGSRKNG</sequence>
<dbReference type="AlphaFoldDB" id="A0A6J4QBS7"/>
<reference evidence="1" key="1">
    <citation type="submission" date="2020-02" db="EMBL/GenBank/DDBJ databases">
        <authorList>
            <person name="Meier V. D."/>
        </authorList>
    </citation>
    <scope>NUCLEOTIDE SEQUENCE</scope>
    <source>
        <strain evidence="1">AVDCRST_MAG55</strain>
    </source>
</reference>
<evidence type="ECO:0000313" key="1">
    <source>
        <dbReference type="EMBL" id="CAA9438460.1"/>
    </source>
</evidence>
<protein>
    <submittedName>
        <fullName evidence="1">Uncharacterized protein</fullName>
    </submittedName>
</protein>
<accession>A0A6J4QBS7</accession>
<proteinExistence type="predicted"/>
<dbReference type="EMBL" id="CADCUZ010000163">
    <property type="protein sequence ID" value="CAA9438460.1"/>
    <property type="molecule type" value="Genomic_DNA"/>
</dbReference>
<name>A0A6J4QBS7_9ACTN</name>